<feature type="compositionally biased region" description="Basic and acidic residues" evidence="1">
    <location>
        <begin position="38"/>
        <end position="52"/>
    </location>
</feature>
<sequence>MKTTAVAHDDLAGLVSGERHQAPGYLGIGVVGAAEAAKRHDQYRDRAADDRRRGHARRGPPGIRHRGRHRHQGLLRRLDVQRRVLLANELPQRPQLAARLEPELSDKQIARRLIRGQGVGLAPAAIEGEDQLSRDSLTRRTGGQQLLQLGDQRDVPTTGEIGVDTSFQRDQPLFLQAGDRLLGERLEDQLGECRSAPQVQRLAQHGGRALGLPGGERVAAVGHQRVEALGIELSRLDPQAVPGRGRGDDVPGTERLAQPRDVHLHGLDRSARRLLPPQREREPLGAHRLIGTQQQQRENRAWFDPAKRHDATIVGDLKWPKNSEFHAGGADGIGVRSANPTRSHLDHRRNPVHEVDRSPEGLQSTQVQIIAASRSAALPRSAHLHAVH</sequence>
<reference evidence="2" key="1">
    <citation type="submission" date="2022-10" db="EMBL/GenBank/DDBJ databases">
        <title>The WGS of Solirubrobacter ginsenosidimutans DSM 21036.</title>
        <authorList>
            <person name="Jiang Z."/>
        </authorList>
    </citation>
    <scope>NUCLEOTIDE SEQUENCE</scope>
    <source>
        <strain evidence="2">DSM 21036</strain>
    </source>
</reference>
<evidence type="ECO:0000256" key="1">
    <source>
        <dbReference type="SAM" id="MobiDB-lite"/>
    </source>
</evidence>
<dbReference type="AlphaFoldDB" id="A0A9X3N1W5"/>
<comment type="caution">
    <text evidence="2">The sequence shown here is derived from an EMBL/GenBank/DDBJ whole genome shotgun (WGS) entry which is preliminary data.</text>
</comment>
<accession>A0A9X3N1W5</accession>
<keyword evidence="3" id="KW-1185">Reference proteome</keyword>
<gene>
    <name evidence="2" type="ORF">OM076_41125</name>
</gene>
<feature type="region of interest" description="Disordered" evidence="1">
    <location>
        <begin position="327"/>
        <end position="363"/>
    </location>
</feature>
<proteinExistence type="predicted"/>
<evidence type="ECO:0000313" key="3">
    <source>
        <dbReference type="Proteomes" id="UP001149140"/>
    </source>
</evidence>
<feature type="compositionally biased region" description="Basic residues" evidence="1">
    <location>
        <begin position="53"/>
        <end position="70"/>
    </location>
</feature>
<protein>
    <submittedName>
        <fullName evidence="2">Uncharacterized protein</fullName>
    </submittedName>
</protein>
<evidence type="ECO:0000313" key="2">
    <source>
        <dbReference type="EMBL" id="MDA0166737.1"/>
    </source>
</evidence>
<organism evidence="2 3">
    <name type="scientific">Solirubrobacter ginsenosidimutans</name>
    <dbReference type="NCBI Taxonomy" id="490573"/>
    <lineage>
        <taxon>Bacteria</taxon>
        <taxon>Bacillati</taxon>
        <taxon>Actinomycetota</taxon>
        <taxon>Thermoleophilia</taxon>
        <taxon>Solirubrobacterales</taxon>
        <taxon>Solirubrobacteraceae</taxon>
        <taxon>Solirubrobacter</taxon>
    </lineage>
</organism>
<name>A0A9X3N1W5_9ACTN</name>
<feature type="compositionally biased region" description="Basic and acidic residues" evidence="1">
    <location>
        <begin position="348"/>
        <end position="359"/>
    </location>
</feature>
<dbReference type="EMBL" id="JAPDOD010000074">
    <property type="protein sequence ID" value="MDA0166737.1"/>
    <property type="molecule type" value="Genomic_DNA"/>
</dbReference>
<dbReference type="Proteomes" id="UP001149140">
    <property type="component" value="Unassembled WGS sequence"/>
</dbReference>
<feature type="region of interest" description="Disordered" evidence="1">
    <location>
        <begin position="38"/>
        <end position="70"/>
    </location>
</feature>